<dbReference type="Proteomes" id="UP000544134">
    <property type="component" value="Unassembled WGS sequence"/>
</dbReference>
<dbReference type="InterPro" id="IPR002563">
    <property type="entry name" value="Flavin_Rdtase-like_dom"/>
</dbReference>
<dbReference type="InterPro" id="IPR050268">
    <property type="entry name" value="NADH-dep_flavin_reductase"/>
</dbReference>
<evidence type="ECO:0000313" key="4">
    <source>
        <dbReference type="Proteomes" id="UP000544134"/>
    </source>
</evidence>
<dbReference type="SMART" id="SM00903">
    <property type="entry name" value="Flavin_Reduct"/>
    <property type="match status" value="1"/>
</dbReference>
<keyword evidence="4" id="KW-1185">Reference proteome</keyword>
<dbReference type="GO" id="GO:0010181">
    <property type="term" value="F:FMN binding"/>
    <property type="evidence" value="ECO:0007669"/>
    <property type="project" value="InterPro"/>
</dbReference>
<proteinExistence type="predicted"/>
<dbReference type="GO" id="GO:0042602">
    <property type="term" value="F:riboflavin reductase (NADPH) activity"/>
    <property type="evidence" value="ECO:0007669"/>
    <property type="project" value="TreeGrafter"/>
</dbReference>
<dbReference type="EMBL" id="JABBGJ010000070">
    <property type="protein sequence ID" value="NMM04078.1"/>
    <property type="molecule type" value="Genomic_DNA"/>
</dbReference>
<gene>
    <name evidence="3" type="ORF">HHL24_40245</name>
</gene>
<dbReference type="RefSeq" id="WP_169490847.1">
    <property type="nucleotide sequence ID" value="NZ_JABBGJ010000070.1"/>
</dbReference>
<dbReference type="AlphaFoldDB" id="A0A848INZ1"/>
<dbReference type="SUPFAM" id="SSF50475">
    <property type="entry name" value="FMN-binding split barrel"/>
    <property type="match status" value="1"/>
</dbReference>
<dbReference type="Gene3D" id="2.30.110.10">
    <property type="entry name" value="Electron Transport, Fmn-binding Protein, Chain A"/>
    <property type="match status" value="1"/>
</dbReference>
<dbReference type="InterPro" id="IPR012349">
    <property type="entry name" value="Split_barrel_FMN-bd"/>
</dbReference>
<evidence type="ECO:0000256" key="1">
    <source>
        <dbReference type="ARBA" id="ARBA00023002"/>
    </source>
</evidence>
<evidence type="ECO:0000259" key="2">
    <source>
        <dbReference type="SMART" id="SM00903"/>
    </source>
</evidence>
<dbReference type="PANTHER" id="PTHR30466">
    <property type="entry name" value="FLAVIN REDUCTASE"/>
    <property type="match status" value="1"/>
</dbReference>
<name>A0A848INZ1_9BURK</name>
<dbReference type="Pfam" id="PF01613">
    <property type="entry name" value="Flavin_Reduct"/>
    <property type="match status" value="1"/>
</dbReference>
<keyword evidence="1" id="KW-0560">Oxidoreductase</keyword>
<comment type="caution">
    <text evidence="3">The sequence shown here is derived from an EMBL/GenBank/DDBJ whole genome shotgun (WGS) entry which is preliminary data.</text>
</comment>
<reference evidence="3 4" key="1">
    <citation type="submission" date="2020-04" db="EMBL/GenBank/DDBJ databases">
        <title>Paraburkholderia sp. RP-4-7 isolated from soil.</title>
        <authorList>
            <person name="Dahal R.H."/>
        </authorList>
    </citation>
    <scope>NUCLEOTIDE SEQUENCE [LARGE SCALE GENOMIC DNA]</scope>
    <source>
        <strain evidence="3 4">RP-4-7</strain>
    </source>
</reference>
<evidence type="ECO:0000313" key="3">
    <source>
        <dbReference type="EMBL" id="NMM04078.1"/>
    </source>
</evidence>
<dbReference type="PANTHER" id="PTHR30466:SF1">
    <property type="entry name" value="FMN REDUCTASE (NADH) RUTF"/>
    <property type="match status" value="1"/>
</dbReference>
<sequence>MADIPLPQRASPVDPKLLRATMGLFATGVTVVTFAVDGQPAGMTANAFMSVSLEPPLVLVSVRSSSRFNQWVEEGVRYGINFLAEDQRALSGHFGGRPIEGIELPFCEQQGTPLLQGSLAHIVSRTVDVHPAGDHFLYIGEVEYIRFGEQRRPLVFYSGKYQQVHTHTPAIMANGYVEGW</sequence>
<organism evidence="3 4">
    <name type="scientific">Paraburkholderia polaris</name>
    <dbReference type="NCBI Taxonomy" id="2728848"/>
    <lineage>
        <taxon>Bacteria</taxon>
        <taxon>Pseudomonadati</taxon>
        <taxon>Pseudomonadota</taxon>
        <taxon>Betaproteobacteria</taxon>
        <taxon>Burkholderiales</taxon>
        <taxon>Burkholderiaceae</taxon>
        <taxon>Paraburkholderia</taxon>
    </lineage>
</organism>
<feature type="domain" description="Flavin reductase like" evidence="2">
    <location>
        <begin position="22"/>
        <end position="163"/>
    </location>
</feature>
<dbReference type="GO" id="GO:0006208">
    <property type="term" value="P:pyrimidine nucleobase catabolic process"/>
    <property type="evidence" value="ECO:0007669"/>
    <property type="project" value="TreeGrafter"/>
</dbReference>
<protein>
    <submittedName>
        <fullName evidence="3">Flavin reductase family protein</fullName>
    </submittedName>
</protein>
<accession>A0A848INZ1</accession>